<name>A0A4Q7KHP1_9PSEU</name>
<feature type="transmembrane region" description="Helical" evidence="1">
    <location>
        <begin position="7"/>
        <end position="29"/>
    </location>
</feature>
<evidence type="ECO:0000313" key="2">
    <source>
        <dbReference type="EMBL" id="RZS34421.1"/>
    </source>
</evidence>
<keyword evidence="1" id="KW-1133">Transmembrane helix</keyword>
<comment type="caution">
    <text evidence="2">The sequence shown here is derived from an EMBL/GenBank/DDBJ whole genome shotgun (WGS) entry which is preliminary data.</text>
</comment>
<evidence type="ECO:0008006" key="4">
    <source>
        <dbReference type="Google" id="ProtNLM"/>
    </source>
</evidence>
<reference evidence="2 3" key="1">
    <citation type="submission" date="2019-02" db="EMBL/GenBank/DDBJ databases">
        <title>Genomic Encyclopedia of Type Strains, Phase IV (KMG-IV): sequencing the most valuable type-strain genomes for metagenomic binning, comparative biology and taxonomic classification.</title>
        <authorList>
            <person name="Goeker M."/>
        </authorList>
    </citation>
    <scope>NUCLEOTIDE SEQUENCE [LARGE SCALE GENOMIC DNA]</scope>
    <source>
        <strain evidence="2 3">DSM 101727</strain>
    </source>
</reference>
<sequence length="295" mass="31001">MGRVRWAVEAGIVIVGLAIVAAIAVVVSFGPSSSAPGGHAGMIMPPAGAPTSTTPHSDGLTDSDGGFRLKTLAVPKARGQEQPVAFQIIGPGGTPERRFTENATKQIHFFVVRDDMTGYQHRHPVLDGDIWHTTVAITDGGSYRMYAEFVPLGSTDLTHPTVLGAPFVVAGSTAVAPLPPPAATATAGPFTVTRPDGPTQPQVKQINQLRFAITDALGEPAALGAHLGAYAHLSAFNTISMSVTHLHPLQPLGDGGPPRELTFHAQFAERGEHRLFLEFAVAGVVRLAEFTLFVT</sequence>
<evidence type="ECO:0000256" key="1">
    <source>
        <dbReference type="SAM" id="Phobius"/>
    </source>
</evidence>
<dbReference type="EMBL" id="SGWQ01000009">
    <property type="protein sequence ID" value="RZS34421.1"/>
    <property type="molecule type" value="Genomic_DNA"/>
</dbReference>
<proteinExistence type="predicted"/>
<keyword evidence="1" id="KW-0472">Membrane</keyword>
<gene>
    <name evidence="2" type="ORF">EV193_109212</name>
</gene>
<dbReference type="RefSeq" id="WP_242613631.1">
    <property type="nucleotide sequence ID" value="NZ_SGWQ01000009.1"/>
</dbReference>
<evidence type="ECO:0000313" key="3">
    <source>
        <dbReference type="Proteomes" id="UP000294257"/>
    </source>
</evidence>
<keyword evidence="1" id="KW-0812">Transmembrane</keyword>
<organism evidence="2 3">
    <name type="scientific">Herbihabitans rhizosphaerae</name>
    <dbReference type="NCBI Taxonomy" id="1872711"/>
    <lineage>
        <taxon>Bacteria</taxon>
        <taxon>Bacillati</taxon>
        <taxon>Actinomycetota</taxon>
        <taxon>Actinomycetes</taxon>
        <taxon>Pseudonocardiales</taxon>
        <taxon>Pseudonocardiaceae</taxon>
        <taxon>Herbihabitans</taxon>
    </lineage>
</organism>
<keyword evidence="3" id="KW-1185">Reference proteome</keyword>
<dbReference type="AlphaFoldDB" id="A0A4Q7KHP1"/>
<accession>A0A4Q7KHP1</accession>
<dbReference type="Proteomes" id="UP000294257">
    <property type="component" value="Unassembled WGS sequence"/>
</dbReference>
<protein>
    <recommendedName>
        <fullName evidence="4">Secreted protein</fullName>
    </recommendedName>
</protein>